<dbReference type="Gene3D" id="3.30.450.40">
    <property type="match status" value="1"/>
</dbReference>
<evidence type="ECO:0000256" key="5">
    <source>
        <dbReference type="ARBA" id="ARBA00023012"/>
    </source>
</evidence>
<reference evidence="8 9" key="1">
    <citation type="submission" date="2020-02" db="EMBL/GenBank/DDBJ databases">
        <authorList>
            <person name="Hogendoorn C."/>
        </authorList>
    </citation>
    <scope>NUCLEOTIDE SEQUENCE [LARGE SCALE GENOMIC DNA]</scope>
    <source>
        <strain evidence="8">R501</strain>
    </source>
</reference>
<keyword evidence="6" id="KW-0472">Membrane</keyword>
<feature type="domain" description="Signal transduction histidine kinase subgroup 3 dimerisation and phosphoacceptor" evidence="7">
    <location>
        <begin position="246"/>
        <end position="310"/>
    </location>
</feature>
<keyword evidence="6" id="KW-1133">Transmembrane helix</keyword>
<dbReference type="InterPro" id="IPR029016">
    <property type="entry name" value="GAF-like_dom_sf"/>
</dbReference>
<feature type="transmembrane region" description="Helical" evidence="6">
    <location>
        <begin position="41"/>
        <end position="61"/>
    </location>
</feature>
<dbReference type="AlphaFoldDB" id="A0A6F8ZFV3"/>
<keyword evidence="6" id="KW-0812">Transmembrane</keyword>
<comment type="catalytic activity">
    <reaction evidence="1">
        <text>ATP + protein L-histidine = ADP + protein N-phospho-L-histidine.</text>
        <dbReference type="EC" id="2.7.13.3"/>
    </reaction>
</comment>
<evidence type="ECO:0000313" key="8">
    <source>
        <dbReference type="EMBL" id="CAB1128814.1"/>
    </source>
</evidence>
<dbReference type="InterPro" id="IPR011712">
    <property type="entry name" value="Sig_transdc_His_kin_sub3_dim/P"/>
</dbReference>
<organism evidence="8 9">
    <name type="scientific">Candidatus Hydrogenisulfobacillus filiaventi</name>
    <dbReference type="NCBI Taxonomy" id="2707344"/>
    <lineage>
        <taxon>Bacteria</taxon>
        <taxon>Bacillati</taxon>
        <taxon>Bacillota</taxon>
        <taxon>Clostridia</taxon>
        <taxon>Eubacteriales</taxon>
        <taxon>Clostridiales Family XVII. Incertae Sedis</taxon>
        <taxon>Candidatus Hydrogenisulfobacillus</taxon>
    </lineage>
</organism>
<evidence type="ECO:0000256" key="3">
    <source>
        <dbReference type="ARBA" id="ARBA00022679"/>
    </source>
</evidence>
<keyword evidence="9" id="KW-1185">Reference proteome</keyword>
<protein>
    <recommendedName>
        <fullName evidence="2">histidine kinase</fullName>
        <ecNumber evidence="2">2.7.13.3</ecNumber>
    </recommendedName>
</protein>
<proteinExistence type="predicted"/>
<feature type="transmembrane region" description="Helical" evidence="6">
    <location>
        <begin position="7"/>
        <end position="29"/>
    </location>
</feature>
<keyword evidence="5" id="KW-0902">Two-component regulatory system</keyword>
<evidence type="ECO:0000259" key="7">
    <source>
        <dbReference type="Pfam" id="PF07730"/>
    </source>
</evidence>
<evidence type="ECO:0000256" key="2">
    <source>
        <dbReference type="ARBA" id="ARBA00012438"/>
    </source>
</evidence>
<evidence type="ECO:0000313" key="9">
    <source>
        <dbReference type="Proteomes" id="UP000503399"/>
    </source>
</evidence>
<dbReference type="Gene3D" id="6.10.250.2870">
    <property type="match status" value="1"/>
</dbReference>
<evidence type="ECO:0000256" key="6">
    <source>
        <dbReference type="SAM" id="Phobius"/>
    </source>
</evidence>
<evidence type="ECO:0000256" key="1">
    <source>
        <dbReference type="ARBA" id="ARBA00000085"/>
    </source>
</evidence>
<dbReference type="Pfam" id="PF07730">
    <property type="entry name" value="HisKA_3"/>
    <property type="match status" value="1"/>
</dbReference>
<keyword evidence="3" id="KW-0808">Transferase</keyword>
<dbReference type="SUPFAM" id="SSF55781">
    <property type="entry name" value="GAF domain-like"/>
    <property type="match status" value="1"/>
</dbReference>
<dbReference type="GO" id="GO:0046983">
    <property type="term" value="F:protein dimerization activity"/>
    <property type="evidence" value="ECO:0007669"/>
    <property type="project" value="InterPro"/>
</dbReference>
<dbReference type="PANTHER" id="PTHR24421:SF61">
    <property type="entry name" value="OXYGEN SENSOR HISTIDINE KINASE NREB"/>
    <property type="match status" value="1"/>
</dbReference>
<gene>
    <name evidence="8" type="ORF">R50_1308</name>
</gene>
<dbReference type="GO" id="GO:0016020">
    <property type="term" value="C:membrane"/>
    <property type="evidence" value="ECO:0007669"/>
    <property type="project" value="InterPro"/>
</dbReference>
<dbReference type="GO" id="GO:0000155">
    <property type="term" value="F:phosphorelay sensor kinase activity"/>
    <property type="evidence" value="ECO:0007669"/>
    <property type="project" value="InterPro"/>
</dbReference>
<sequence length="451" mass="49416">MKRGKLFWLGTVLPSASLLVIALVFHLFIRKGSSADVADLILGAVLVGGTIAYSWFMTRWLGREQEKSERSYQIIRRQRDALEAIQEATYAMISQGDVVGLLRQLTEATRTLTNAEGVVLCLAGDNEEGGPAGYLAERHASRILDSDTIGDLPLCLAQGTAGPFTTVPDPAILQRLFGLAPSGGVRLRPLTYDGTVLGYLIVVMPQNGMVEDDGTPVLDLLANHAAMLLGRERLRQRLARLDVLEERHRIGLDLHDRIVQVLYGINLQLDSLAGEAERRAPGVARQLDRVIDVLDKLLEDVRRYAYALQSANINVETAIRETLANIPGGRNVQVEISEGQHRLGTAHMLAVMYFLRALVPLAHGSDSVRIAWSIIPAGADAGREGFVRLTLSPQAIAAPAWESVLEELRERLAQLDPGIRLEHAWGTGRDLNASLRFHLPAALRERTVTAP</sequence>
<dbReference type="KEGG" id="hfv:R50_1308"/>
<name>A0A6F8ZFV3_9FIRM</name>
<keyword evidence="4" id="KW-0418">Kinase</keyword>
<evidence type="ECO:0000256" key="4">
    <source>
        <dbReference type="ARBA" id="ARBA00022777"/>
    </source>
</evidence>
<dbReference type="EC" id="2.7.13.3" evidence="2"/>
<dbReference type="InterPro" id="IPR050482">
    <property type="entry name" value="Sensor_HK_TwoCompSys"/>
</dbReference>
<accession>A0A6F8ZFV3</accession>
<dbReference type="PANTHER" id="PTHR24421">
    <property type="entry name" value="NITRATE/NITRITE SENSOR PROTEIN NARX-RELATED"/>
    <property type="match status" value="1"/>
</dbReference>
<dbReference type="EMBL" id="LR778114">
    <property type="protein sequence ID" value="CAB1128814.1"/>
    <property type="molecule type" value="Genomic_DNA"/>
</dbReference>
<dbReference type="Proteomes" id="UP000503399">
    <property type="component" value="Chromosome"/>
</dbReference>